<dbReference type="Gramene" id="novel_model_4402_5bd9a17a">
    <property type="protein sequence ID" value="cds.novel_model_4402_5bd9a17a"/>
    <property type="gene ID" value="novel_gene_2303_5bd9a17a"/>
</dbReference>
<accession>A0A803R2T6</accession>
<protein>
    <submittedName>
        <fullName evidence="1">Uncharacterized protein</fullName>
    </submittedName>
</protein>
<name>A0A803R2T7_CANSA</name>
<reference evidence="1 2" key="1">
    <citation type="submission" date="2018-11" db="EMBL/GenBank/DDBJ databases">
        <authorList>
            <person name="Grassa J C."/>
        </authorList>
    </citation>
    <scope>NUCLEOTIDE SEQUENCE [LARGE SCALE GENOMIC DNA]</scope>
</reference>
<dbReference type="AlphaFoldDB" id="A0A803R2T7"/>
<organism evidence="1 2">
    <name type="scientific">Cannabis sativa</name>
    <name type="common">Hemp</name>
    <name type="synonym">Marijuana</name>
    <dbReference type="NCBI Taxonomy" id="3483"/>
    <lineage>
        <taxon>Eukaryota</taxon>
        <taxon>Viridiplantae</taxon>
        <taxon>Streptophyta</taxon>
        <taxon>Embryophyta</taxon>
        <taxon>Tracheophyta</taxon>
        <taxon>Spermatophyta</taxon>
        <taxon>Magnoliopsida</taxon>
        <taxon>eudicotyledons</taxon>
        <taxon>Gunneridae</taxon>
        <taxon>Pentapetalae</taxon>
        <taxon>rosids</taxon>
        <taxon>fabids</taxon>
        <taxon>Rosales</taxon>
        <taxon>Cannabaceae</taxon>
        <taxon>Cannabis</taxon>
    </lineage>
</organism>
<proteinExistence type="predicted"/>
<dbReference type="EnsemblPlants" id="novel_model_4402_5bd9a17a">
    <property type="protein sequence ID" value="cds.novel_model_4402_5bd9a17a"/>
    <property type="gene ID" value="novel_gene_2303_5bd9a17a"/>
</dbReference>
<dbReference type="InterPro" id="IPR036291">
    <property type="entry name" value="NAD(P)-bd_dom_sf"/>
</dbReference>
<dbReference type="PANTHER" id="PTHR15020:SF48">
    <property type="entry name" value="NAD(P)-BINDING ROSSMANN-FOLD SUPERFAMILY PROTEIN"/>
    <property type="match status" value="1"/>
</dbReference>
<dbReference type="Proteomes" id="UP000596661">
    <property type="component" value="Chromosome 5"/>
</dbReference>
<keyword evidence="2" id="KW-1185">Reference proteome</keyword>
<evidence type="ECO:0000313" key="1">
    <source>
        <dbReference type="EnsemblPlants" id="cds.novel_model_4403_5bd9a17a.1.5bd9b139"/>
    </source>
</evidence>
<accession>A0A803R2T7</accession>
<dbReference type="Gramene" id="novel_model_4403_5bd9a17a.1.5bd9b139">
    <property type="protein sequence ID" value="cds.novel_model_4403_5bd9a17a.1.5bd9b139"/>
    <property type="gene ID" value="novel_gene_2303_5bd9a17a"/>
</dbReference>
<dbReference type="EMBL" id="UZAU01000431">
    <property type="status" value="NOT_ANNOTATED_CDS"/>
    <property type="molecule type" value="Genomic_DNA"/>
</dbReference>
<dbReference type="Gene3D" id="3.40.50.720">
    <property type="entry name" value="NAD(P)-binding Rossmann-like Domain"/>
    <property type="match status" value="1"/>
</dbReference>
<evidence type="ECO:0000313" key="2">
    <source>
        <dbReference type="Proteomes" id="UP000596661"/>
    </source>
</evidence>
<sequence>MNLFGVLKYKKMGEDFLLNSGLPCTIIRAGRLTDGPYTSYDLNTLLKATAGQRRAVLIGQGDKLVGEVSRLIVAEACIQALTLNPLKGKFMKSTRLREKVQEMISRNGENYLKQQPNSQAHYVNCKNKLATPHGKFHVTSIIVYKLYRTITYVTFVR</sequence>
<dbReference type="SUPFAM" id="SSF51735">
    <property type="entry name" value="NAD(P)-binding Rossmann-fold domains"/>
    <property type="match status" value="1"/>
</dbReference>
<reference evidence="1" key="2">
    <citation type="submission" date="2021-03" db="UniProtKB">
        <authorList>
            <consortium name="EnsemblPlants"/>
        </authorList>
    </citation>
    <scope>IDENTIFICATION</scope>
</reference>
<dbReference type="PANTHER" id="PTHR15020">
    <property type="entry name" value="FLAVIN REDUCTASE-RELATED"/>
    <property type="match status" value="1"/>
</dbReference>
<dbReference type="EnsemblPlants" id="novel_model_4403_5bd9a17a.1.5bd9b139">
    <property type="protein sequence ID" value="cds.novel_model_4403_5bd9a17a.1.5bd9b139"/>
    <property type="gene ID" value="novel_gene_2303_5bd9a17a"/>
</dbReference>